<sequence length="107" mass="11070">MIARSALVGVLAAAAAAGMAAAPAHADPATNYAAVVAPAVCSTLDTYPTLPGVEGVLQAVQRDSGFTVADTARVVVWAVSSRCPRHLPLLQRFVDTYAPQQQGRRVV</sequence>
<reference evidence="2 3" key="1">
    <citation type="journal article" date="2019" name="Emerg. Microbes Infect.">
        <title>Comprehensive subspecies identification of 175 nontuberculous mycobacteria species based on 7547 genomic profiles.</title>
        <authorList>
            <person name="Matsumoto Y."/>
            <person name="Kinjo T."/>
            <person name="Motooka D."/>
            <person name="Nabeya D."/>
            <person name="Jung N."/>
            <person name="Uechi K."/>
            <person name="Horii T."/>
            <person name="Iida T."/>
            <person name="Fujita J."/>
            <person name="Nakamura S."/>
        </authorList>
    </citation>
    <scope>NUCLEOTIDE SEQUENCE [LARGE SCALE GENOMIC DNA]</scope>
    <source>
        <strain evidence="2 3">JCM 17322</strain>
    </source>
</reference>
<proteinExistence type="predicted"/>
<dbReference type="EMBL" id="BLKW01000002">
    <property type="protein sequence ID" value="GFG72717.1"/>
    <property type="molecule type" value="Genomic_DNA"/>
</dbReference>
<evidence type="ECO:0000313" key="3">
    <source>
        <dbReference type="Proteomes" id="UP000465361"/>
    </source>
</evidence>
<keyword evidence="1" id="KW-0732">Signal</keyword>
<evidence type="ECO:0008006" key="4">
    <source>
        <dbReference type="Google" id="ProtNLM"/>
    </source>
</evidence>
<evidence type="ECO:0000256" key="1">
    <source>
        <dbReference type="SAM" id="SignalP"/>
    </source>
</evidence>
<evidence type="ECO:0000313" key="2">
    <source>
        <dbReference type="EMBL" id="GFG72717.1"/>
    </source>
</evidence>
<comment type="caution">
    <text evidence="2">The sequence shown here is derived from an EMBL/GenBank/DDBJ whole genome shotgun (WGS) entry which is preliminary data.</text>
</comment>
<accession>A0A7I9XTW0</accession>
<dbReference type="RefSeq" id="WP_163753208.1">
    <property type="nucleotide sequence ID" value="NZ_BLKW01000002.1"/>
</dbReference>
<dbReference type="Proteomes" id="UP000465361">
    <property type="component" value="Unassembled WGS sequence"/>
</dbReference>
<gene>
    <name evidence="2" type="ORF">MBOT_00820</name>
</gene>
<feature type="signal peptide" evidence="1">
    <location>
        <begin position="1"/>
        <end position="26"/>
    </location>
</feature>
<organism evidence="2 3">
    <name type="scientific">Mycobacterium botniense</name>
    <dbReference type="NCBI Taxonomy" id="84962"/>
    <lineage>
        <taxon>Bacteria</taxon>
        <taxon>Bacillati</taxon>
        <taxon>Actinomycetota</taxon>
        <taxon>Actinomycetes</taxon>
        <taxon>Mycobacteriales</taxon>
        <taxon>Mycobacteriaceae</taxon>
        <taxon>Mycobacterium</taxon>
    </lineage>
</organism>
<dbReference type="AlphaFoldDB" id="A0A7I9XTW0"/>
<protein>
    <recommendedName>
        <fullName evidence="4">DUF732 domain-containing protein</fullName>
    </recommendedName>
</protein>
<keyword evidence="3" id="KW-1185">Reference proteome</keyword>
<feature type="chain" id="PRO_5029776379" description="DUF732 domain-containing protein" evidence="1">
    <location>
        <begin position="27"/>
        <end position="107"/>
    </location>
</feature>
<name>A0A7I9XTW0_9MYCO</name>